<evidence type="ECO:0000256" key="2">
    <source>
        <dbReference type="ARBA" id="ARBA00022531"/>
    </source>
</evidence>
<evidence type="ECO:0000256" key="7">
    <source>
        <dbReference type="ARBA" id="ARBA00023276"/>
    </source>
</evidence>
<dbReference type="GeneID" id="20356161"/>
<evidence type="ECO:0000256" key="4">
    <source>
        <dbReference type="ARBA" id="ARBA00022989"/>
    </source>
</evidence>
<comment type="subunit">
    <text evidence="8">PSII is composed of 1 copy each of membrane proteins PsbA, PsbB, PsbC, PsbD, PsbE, PsbF, PsbH, PsbI, PsbJ, PsbK, PsbL, PsbM, PsbT, PsbX, PsbY, PsbZ, Psb30/Ycf12, at least 3 peripheral proteins of the oxygen-evolving complex and a large number of cofactors. It forms dimeric complexes.</text>
</comment>
<keyword evidence="7 8" id="KW-0604">Photosystem II</keyword>
<comment type="similarity">
    <text evidence="1 8">Belongs to the PsbT family.</text>
</comment>
<evidence type="ECO:0000256" key="6">
    <source>
        <dbReference type="ARBA" id="ARBA00023136"/>
    </source>
</evidence>
<comment type="function">
    <text evidence="8">Found at the monomer-monomer interface of the photosystem II (PS II) dimer, plays a role in assembly and dimerization of PSII. PSII is a light-driven water plastoquinone oxidoreductase, using light energy to abstract electrons from H(2)O, generating a proton gradient subsequently used for ATP formation.</text>
</comment>
<evidence type="ECO:0000313" key="10">
    <source>
        <dbReference type="EMBL" id="AID67709.1"/>
    </source>
</evidence>
<dbReference type="PANTHER" id="PTHR36411:SF2">
    <property type="entry name" value="PHOTOSYSTEM II REACTION CENTER PROTEIN T"/>
    <property type="match status" value="1"/>
</dbReference>
<dbReference type="AlphaFoldDB" id="A0A088CKD1"/>
<evidence type="ECO:0000256" key="5">
    <source>
        <dbReference type="ARBA" id="ARBA00023078"/>
    </source>
</evidence>
<name>A0A088CKD1_9CHLO</name>
<dbReference type="GO" id="GO:0015979">
    <property type="term" value="P:photosynthesis"/>
    <property type="evidence" value="ECO:0007669"/>
    <property type="project" value="UniProtKB-UniRule"/>
</dbReference>
<evidence type="ECO:0000256" key="3">
    <source>
        <dbReference type="ARBA" id="ARBA00022692"/>
    </source>
</evidence>
<dbReference type="HAMAP" id="MF_00808">
    <property type="entry name" value="PSII_PsbT"/>
    <property type="match status" value="1"/>
</dbReference>
<proteinExistence type="inferred from homology"/>
<keyword evidence="2 8" id="KW-0602">Photosynthesis</keyword>
<dbReference type="GO" id="GO:0009539">
    <property type="term" value="C:photosystem II reaction center"/>
    <property type="evidence" value="ECO:0007669"/>
    <property type="project" value="InterPro"/>
</dbReference>
<evidence type="ECO:0000256" key="8">
    <source>
        <dbReference type="HAMAP-Rule" id="MF_00808"/>
    </source>
</evidence>
<evidence type="ECO:0000256" key="1">
    <source>
        <dbReference type="ARBA" id="ARBA00008658"/>
    </source>
</evidence>
<dbReference type="InterPro" id="IPR037268">
    <property type="entry name" value="PSII_PsbT_sf"/>
</dbReference>
<keyword evidence="3 8" id="KW-0812">Transmembrane</keyword>
<keyword evidence="10" id="KW-0934">Plastid</keyword>
<keyword evidence="4 8" id="KW-1133">Transmembrane helix</keyword>
<keyword evidence="5 8" id="KW-0793">Thylakoid</keyword>
<keyword evidence="10" id="KW-0150">Chloroplast</keyword>
<protein>
    <recommendedName>
        <fullName evidence="8">Photosystem II reaction center protein T</fullName>
        <shortName evidence="8">PSII-T</shortName>
    </recommendedName>
</protein>
<feature type="transmembrane region" description="Helical" evidence="9">
    <location>
        <begin position="6"/>
        <end position="23"/>
    </location>
</feature>
<comment type="subcellular location">
    <subcellularLocation>
        <location evidence="8">Plastid</location>
        <location evidence="8">Chloroplast thylakoid membrane</location>
        <topology evidence="8">Single-pass membrane protein</topology>
    </subcellularLocation>
</comment>
<dbReference type="SUPFAM" id="SSF161029">
    <property type="entry name" value="Photosystem II reaction center protein T, PsbT"/>
    <property type="match status" value="1"/>
</dbReference>
<dbReference type="RefSeq" id="YP_009057875.1">
    <property type="nucleotide sequence ID" value="NC_024829.1"/>
</dbReference>
<keyword evidence="6 8" id="KW-0472">Membrane</keyword>
<dbReference type="InterPro" id="IPR001743">
    <property type="entry name" value="PSII_PsbT"/>
</dbReference>
<gene>
    <name evidence="8 10" type="primary">psbT</name>
</gene>
<dbReference type="Pfam" id="PF01405">
    <property type="entry name" value="PsbT"/>
    <property type="match status" value="1"/>
</dbReference>
<reference evidence="10" key="1">
    <citation type="journal article" date="2014" name="BMC Genomics">
        <title>Six newly sequenced chloroplast genomes from prasinophyte green algae provide insights into the relationships among prasinophyte lineages and the diversity of streamlined genome architecture in picoplanktonic species.</title>
        <authorList>
            <person name="Lemieux C."/>
            <person name="Otis C."/>
            <person name="Turmel M."/>
        </authorList>
    </citation>
    <scope>NUCLEOTIDE SEQUENCE</scope>
</reference>
<evidence type="ECO:0000256" key="9">
    <source>
        <dbReference type="SAM" id="Phobius"/>
    </source>
</evidence>
<dbReference type="PANTHER" id="PTHR36411">
    <property type="match status" value="1"/>
</dbReference>
<dbReference type="EMBL" id="KJ746600">
    <property type="protein sequence ID" value="AID67709.1"/>
    <property type="molecule type" value="Genomic_DNA"/>
</dbReference>
<organism evidence="10">
    <name type="scientific">Nephroselmis astigmatica</name>
    <dbReference type="NCBI Taxonomy" id="259378"/>
    <lineage>
        <taxon>Eukaryota</taxon>
        <taxon>Viridiplantae</taxon>
        <taxon>Chlorophyta</taxon>
        <taxon>Nephroselmidophyceae</taxon>
        <taxon>Nephroselmidales</taxon>
        <taxon>Nephroselmidaceae</taxon>
        <taxon>Nephroselmis</taxon>
    </lineage>
</organism>
<sequence length="31" mass="3618">MEALVYTFLLVTTLGIIFFAIFFREPPRIAK</sequence>
<dbReference type="GO" id="GO:0009535">
    <property type="term" value="C:chloroplast thylakoid membrane"/>
    <property type="evidence" value="ECO:0007669"/>
    <property type="project" value="UniProtKB-SubCell"/>
</dbReference>
<accession>A0A088CKD1</accession>
<geneLocation type="chloroplast" evidence="10"/>